<name>A0A2M9CUM9_9BACT</name>
<proteinExistence type="predicted"/>
<comment type="caution">
    <text evidence="1">The sequence shown here is derived from an EMBL/GenBank/DDBJ whole genome shotgun (WGS) entry which is preliminary data.</text>
</comment>
<dbReference type="Proteomes" id="UP000230000">
    <property type="component" value="Unassembled WGS sequence"/>
</dbReference>
<dbReference type="OrthoDB" id="1491501at2"/>
<organism evidence="1 2">
    <name type="scientific">Thermoflavifilum aggregans</name>
    <dbReference type="NCBI Taxonomy" id="454188"/>
    <lineage>
        <taxon>Bacteria</taxon>
        <taxon>Pseudomonadati</taxon>
        <taxon>Bacteroidota</taxon>
        <taxon>Chitinophagia</taxon>
        <taxon>Chitinophagales</taxon>
        <taxon>Chitinophagaceae</taxon>
        <taxon>Thermoflavifilum</taxon>
    </lineage>
</organism>
<keyword evidence="2" id="KW-1185">Reference proteome</keyword>
<dbReference type="EMBL" id="PGFG01000001">
    <property type="protein sequence ID" value="PJJ75601.1"/>
    <property type="molecule type" value="Genomic_DNA"/>
</dbReference>
<evidence type="ECO:0000313" key="2">
    <source>
        <dbReference type="Proteomes" id="UP000230000"/>
    </source>
</evidence>
<accession>A0A2M9CUM9</accession>
<sequence length="491" mass="58209">MKYIFVITIGTRDVQIHQNDLESIKHVIPDIKTYVNMDDDNFHCFRNIRKSGEELLNSYRFVNNLLKYPMIDEFMDELKNRLNNFSDFIGFLLYTDQQNSGIGHQDEDTLYFKDILIEHLMEKYQLKRNQITSIPVAQDVANIDIQYNHFQNAFNNVFQNVASIEKVYIFPQGGIDQINQALTLRLIQQFRNKVTYFQKPKKQPLRELHFPQLFLTDLLKNILKDHLSKYGFDRIHKDICPDEWVYYLCMFAAHRLSLRYHEARSHYSKILNALTNNQIIKDIKNHFSYFSSGQNPLDENRKKLSDLYISVKIKYKEQNDIRGFLITLFTFSENFEKQFVDEYVKEDTNDYYIKNLQFGSQNRQWEQFILDKFGADVLSGLENENIDLSNPNWKTNVYLFEHLLINDKCKTCNMSEPDYKKIKCLLEKMRGLRNELAHKLSHPKMNDILGNISSCGIKIDDFFDIIDKCLGVNGYGEFDVIKNIIYSHYGF</sequence>
<dbReference type="AlphaFoldDB" id="A0A2M9CUM9"/>
<dbReference type="RefSeq" id="WP_157853802.1">
    <property type="nucleotide sequence ID" value="NZ_PGFG01000001.1"/>
</dbReference>
<evidence type="ECO:0000313" key="1">
    <source>
        <dbReference type="EMBL" id="PJJ75601.1"/>
    </source>
</evidence>
<reference evidence="1 2" key="1">
    <citation type="submission" date="2017-11" db="EMBL/GenBank/DDBJ databases">
        <title>Genomic Encyclopedia of Archaeal and Bacterial Type Strains, Phase II (KMG-II): From Individual Species to Whole Genera.</title>
        <authorList>
            <person name="Goeker M."/>
        </authorList>
    </citation>
    <scope>NUCLEOTIDE SEQUENCE [LARGE SCALE GENOMIC DNA]</scope>
    <source>
        <strain evidence="1 2">DSM 27268</strain>
    </source>
</reference>
<gene>
    <name evidence="1" type="ORF">BXY57_1181</name>
</gene>
<protein>
    <submittedName>
        <fullName evidence="1">Uncharacterized protein</fullName>
    </submittedName>
</protein>